<comment type="caution">
    <text evidence="1">The sequence shown here is derived from an EMBL/GenBank/DDBJ whole genome shotgun (WGS) entry which is preliminary data.</text>
</comment>
<organism evidence="1 2">
    <name type="scientific">Novacetimonas hansenii</name>
    <name type="common">Komagataeibacter hansenii</name>
    <dbReference type="NCBI Taxonomy" id="436"/>
    <lineage>
        <taxon>Bacteria</taxon>
        <taxon>Pseudomonadati</taxon>
        <taxon>Pseudomonadota</taxon>
        <taxon>Alphaproteobacteria</taxon>
        <taxon>Acetobacterales</taxon>
        <taxon>Acetobacteraceae</taxon>
        <taxon>Novacetimonas</taxon>
    </lineage>
</organism>
<dbReference type="Proteomes" id="UP001202887">
    <property type="component" value="Unassembled WGS sequence"/>
</dbReference>
<name>A0AAW5ERY7_NOVHA</name>
<gene>
    <name evidence="1" type="ORF">K1W68_05755</name>
</gene>
<reference evidence="1" key="1">
    <citation type="journal article" date="2021" name="Polymers (Basel)">
        <title>Highly Stretchable Bacterial Cellulose Produced by Komagataeibacter hansenii SI1.</title>
        <authorList>
            <person name="Cielecka I."/>
            <person name="Ryngajllo M."/>
            <person name="Maniukiewicz W."/>
            <person name="Bielecki S."/>
        </authorList>
    </citation>
    <scope>NUCLEOTIDE SEQUENCE</scope>
    <source>
        <strain evidence="1">SI1</strain>
    </source>
</reference>
<dbReference type="RefSeq" id="WP_247066628.1">
    <property type="nucleotide sequence ID" value="NZ_CP094848.1"/>
</dbReference>
<proteinExistence type="predicted"/>
<sequence length="100" mass="10354">MTCGRADGSRPQVAAIGAAPAHESATCAPDMQQPPHRHRLATTTILAIGLGLRSHAPIVAGDGLQTLGIRGMPDSLHDGFGESQNACLEFHDHAQGLQPA</sequence>
<reference evidence="1" key="2">
    <citation type="submission" date="2022-03" db="EMBL/GenBank/DDBJ databases">
        <authorList>
            <person name="Ryngajllo M."/>
            <person name="Jacek P."/>
            <person name="Kubiak K."/>
        </authorList>
    </citation>
    <scope>NUCLEOTIDE SEQUENCE</scope>
    <source>
        <strain evidence="1">SI1</strain>
    </source>
</reference>
<dbReference type="EMBL" id="JAIBCX010000010">
    <property type="protein sequence ID" value="MCJ8353497.1"/>
    <property type="molecule type" value="Genomic_DNA"/>
</dbReference>
<evidence type="ECO:0000313" key="1">
    <source>
        <dbReference type="EMBL" id="MCJ8353497.1"/>
    </source>
</evidence>
<accession>A0AAW5ERY7</accession>
<evidence type="ECO:0000313" key="2">
    <source>
        <dbReference type="Proteomes" id="UP001202887"/>
    </source>
</evidence>
<dbReference type="AlphaFoldDB" id="A0AAW5ERY7"/>
<protein>
    <submittedName>
        <fullName evidence="1">Uncharacterized protein</fullName>
    </submittedName>
</protein>